<proteinExistence type="predicted"/>
<keyword evidence="2" id="KW-1185">Reference proteome</keyword>
<comment type="caution">
    <text evidence="1">The sequence shown here is derived from an EMBL/GenBank/DDBJ whole genome shotgun (WGS) entry which is preliminary data.</text>
</comment>
<accession>A0ABW5RGL4</accession>
<evidence type="ECO:0000313" key="2">
    <source>
        <dbReference type="Proteomes" id="UP001597453"/>
    </source>
</evidence>
<reference evidence="2" key="1">
    <citation type="journal article" date="2019" name="Int. J. Syst. Evol. Microbiol.">
        <title>The Global Catalogue of Microorganisms (GCM) 10K type strain sequencing project: providing services to taxonomists for standard genome sequencing and annotation.</title>
        <authorList>
            <consortium name="The Broad Institute Genomics Platform"/>
            <consortium name="The Broad Institute Genome Sequencing Center for Infectious Disease"/>
            <person name="Wu L."/>
            <person name="Ma J."/>
        </authorList>
    </citation>
    <scope>NUCLEOTIDE SEQUENCE [LARGE SCALE GENOMIC DNA]</scope>
    <source>
        <strain evidence="2">TISTR 1511</strain>
    </source>
</reference>
<name>A0ABW5RGL4_9MICO</name>
<protein>
    <recommendedName>
        <fullName evidence="3">Glutaminase</fullName>
    </recommendedName>
</protein>
<dbReference type="EMBL" id="JBHUNF010000001">
    <property type="protein sequence ID" value="MFD2674200.1"/>
    <property type="molecule type" value="Genomic_DNA"/>
</dbReference>
<sequence length="188" mass="20505">MPANALPRNDDANALDDLLQRVARDARDRCVAAGIPLEHLAEYVPPTRRLFGMRPARFASIGRGWRLGVVVIDEHGQLWRAGATLRAHEPPPHKGYTAESARARDEMRHAAIRGGYAEGTVVHYDCREITAASLQQASAAGDASPADGDQPVVLRGQAIYVRWSAHCAIENAVPLEQYLAERLELIGA</sequence>
<evidence type="ECO:0000313" key="1">
    <source>
        <dbReference type="EMBL" id="MFD2674200.1"/>
    </source>
</evidence>
<dbReference type="RefSeq" id="WP_066057700.1">
    <property type="nucleotide sequence ID" value="NZ_JBHUNF010000001.1"/>
</dbReference>
<dbReference type="Proteomes" id="UP001597453">
    <property type="component" value="Unassembled WGS sequence"/>
</dbReference>
<evidence type="ECO:0008006" key="3">
    <source>
        <dbReference type="Google" id="ProtNLM"/>
    </source>
</evidence>
<gene>
    <name evidence="1" type="ORF">ACFSUQ_02650</name>
</gene>
<organism evidence="1 2">
    <name type="scientific">Gulosibacter bifidus</name>
    <dbReference type="NCBI Taxonomy" id="272239"/>
    <lineage>
        <taxon>Bacteria</taxon>
        <taxon>Bacillati</taxon>
        <taxon>Actinomycetota</taxon>
        <taxon>Actinomycetes</taxon>
        <taxon>Micrococcales</taxon>
        <taxon>Microbacteriaceae</taxon>
        <taxon>Gulosibacter</taxon>
    </lineage>
</organism>